<dbReference type="AlphaFoldDB" id="A0A644Y6N2"/>
<protein>
    <recommendedName>
        <fullName evidence="1">Phospholipase C/D domain-containing protein</fullName>
    </recommendedName>
</protein>
<dbReference type="InterPro" id="IPR029002">
    <property type="entry name" value="PLPC/GPLD1"/>
</dbReference>
<accession>A0A644Y6N2</accession>
<reference evidence="2" key="1">
    <citation type="submission" date="2019-08" db="EMBL/GenBank/DDBJ databases">
        <authorList>
            <person name="Kucharzyk K."/>
            <person name="Murdoch R.W."/>
            <person name="Higgins S."/>
            <person name="Loffler F."/>
        </authorList>
    </citation>
    <scope>NUCLEOTIDE SEQUENCE</scope>
</reference>
<proteinExistence type="predicted"/>
<organism evidence="2">
    <name type="scientific">bioreactor metagenome</name>
    <dbReference type="NCBI Taxonomy" id="1076179"/>
    <lineage>
        <taxon>unclassified sequences</taxon>
        <taxon>metagenomes</taxon>
        <taxon>ecological metagenomes</taxon>
    </lineage>
</organism>
<dbReference type="Pfam" id="PF00882">
    <property type="entry name" value="Zn_dep_PLPC"/>
    <property type="match status" value="1"/>
</dbReference>
<evidence type="ECO:0000313" key="2">
    <source>
        <dbReference type="EMBL" id="MPM24216.1"/>
    </source>
</evidence>
<dbReference type="EMBL" id="VSSQ01004212">
    <property type="protein sequence ID" value="MPM24216.1"/>
    <property type="molecule type" value="Genomic_DNA"/>
</dbReference>
<evidence type="ECO:0000259" key="1">
    <source>
        <dbReference type="Pfam" id="PF00882"/>
    </source>
</evidence>
<comment type="caution">
    <text evidence="2">The sequence shown here is derived from an EMBL/GenBank/DDBJ whole genome shotgun (WGS) entry which is preliminary data.</text>
</comment>
<feature type="domain" description="Phospholipase C/D" evidence="1">
    <location>
        <begin position="6"/>
        <end position="153"/>
    </location>
</feature>
<sequence length="323" mass="37753">MPSIITHTLMAEKTLQELPTGPLKEAINANKEAFLLGANGPDYLYFYNALPWTDQKIRNDFTCLANEVHSSHINDFYHLALKLISNQNDHEIRLAMLAYLAGHLCHWALDCTAHPFIFYRTDGTTPETKYWHYRYEAMIDTYMLDYYKKEELIDLPQASLITYSDFTIQAIADLYGPIVSEIWNFDLDEHQVTKAFKDFHSILMLTYDPVGIWFSIIQLFETIKKDKWSFTGHFITLNKDDAKDILNLTRQKWANPCDCSRVHHDSFIELFRESLYLGNKTLQTLENCLETGRSAKLLTLIDNRSYDTGYSELRSMKYFDPIY</sequence>
<gene>
    <name evidence="2" type="ORF">SDC9_70697</name>
</gene>
<name>A0A644Y6N2_9ZZZZ</name>